<dbReference type="PROSITE" id="PS50110">
    <property type="entry name" value="RESPONSE_REGULATORY"/>
    <property type="match status" value="1"/>
</dbReference>
<dbReference type="GO" id="GO:0000160">
    <property type="term" value="P:phosphorelay signal transduction system"/>
    <property type="evidence" value="ECO:0007669"/>
    <property type="project" value="InterPro"/>
</dbReference>
<dbReference type="InterPro" id="IPR001789">
    <property type="entry name" value="Sig_transdc_resp-reg_receiver"/>
</dbReference>
<dbReference type="OrthoDB" id="9814019at2"/>
<accession>A0A0K2GIB5</accession>
<gene>
    <name evidence="4" type="ORF">NITMOv2_3973</name>
</gene>
<comment type="caution">
    <text evidence="1">Lacks conserved residue(s) required for the propagation of feature annotation.</text>
</comment>
<dbReference type="Gene3D" id="3.40.50.2300">
    <property type="match status" value="1"/>
</dbReference>
<dbReference type="PATRIC" id="fig|42253.5.peg.3916"/>
<evidence type="ECO:0000256" key="2">
    <source>
        <dbReference type="SAM" id="MobiDB-lite"/>
    </source>
</evidence>
<name>A0A0K2GIB5_NITMO</name>
<reference evidence="4 5" key="1">
    <citation type="journal article" date="2015" name="Proc. Natl. Acad. Sci. U.S.A.">
        <title>Expanded metabolic versatility of ubiquitous nitrite-oxidizing bacteria from the genus Nitrospira.</title>
        <authorList>
            <person name="Koch H."/>
            <person name="Lucker S."/>
            <person name="Albertsen M."/>
            <person name="Kitzinger K."/>
            <person name="Herbold C."/>
            <person name="Spieck E."/>
            <person name="Nielsen P.H."/>
            <person name="Wagner M."/>
            <person name="Daims H."/>
        </authorList>
    </citation>
    <scope>NUCLEOTIDE SEQUENCE [LARGE SCALE GENOMIC DNA]</scope>
    <source>
        <strain evidence="4 5">NSP M-1</strain>
    </source>
</reference>
<sequence length="162" mass="17669">MRTRHAGGRTRVMIVEEDWDYGIRLADWLAADGYQPVLVRSLDAALTELGDVLPQALVVGIGSVNPHPSIAAVKTLLRLNARCPRVPVIAVVDQARDAVVPVLIRRTARRCVTKTAAFAEIGNLLRAERRLAEGATLRNDRPSAMADGAGQSRQPYEHVMEA</sequence>
<dbReference type="KEGG" id="nmv:NITMOv2_3973"/>
<feature type="region of interest" description="Disordered" evidence="2">
    <location>
        <begin position="136"/>
        <end position="162"/>
    </location>
</feature>
<organism evidence="4 5">
    <name type="scientific">Nitrospira moscoviensis</name>
    <dbReference type="NCBI Taxonomy" id="42253"/>
    <lineage>
        <taxon>Bacteria</taxon>
        <taxon>Pseudomonadati</taxon>
        <taxon>Nitrospirota</taxon>
        <taxon>Nitrospiria</taxon>
        <taxon>Nitrospirales</taxon>
        <taxon>Nitrospiraceae</taxon>
        <taxon>Nitrospira</taxon>
    </lineage>
</organism>
<feature type="domain" description="Response regulatory" evidence="3">
    <location>
        <begin position="11"/>
        <end position="129"/>
    </location>
</feature>
<protein>
    <recommendedName>
        <fullName evidence="3">Response regulatory domain-containing protein</fullName>
    </recommendedName>
</protein>
<evidence type="ECO:0000313" key="5">
    <source>
        <dbReference type="Proteomes" id="UP000069205"/>
    </source>
</evidence>
<evidence type="ECO:0000256" key="1">
    <source>
        <dbReference type="PROSITE-ProRule" id="PRU00169"/>
    </source>
</evidence>
<dbReference type="STRING" id="42253.NITMOv2_3973"/>
<keyword evidence="5" id="KW-1185">Reference proteome</keyword>
<dbReference type="EMBL" id="CP011801">
    <property type="protein sequence ID" value="ALA60357.1"/>
    <property type="molecule type" value="Genomic_DNA"/>
</dbReference>
<dbReference type="SUPFAM" id="SSF52172">
    <property type="entry name" value="CheY-like"/>
    <property type="match status" value="1"/>
</dbReference>
<proteinExistence type="predicted"/>
<dbReference type="InterPro" id="IPR011006">
    <property type="entry name" value="CheY-like_superfamily"/>
</dbReference>
<dbReference type="Proteomes" id="UP000069205">
    <property type="component" value="Chromosome"/>
</dbReference>
<evidence type="ECO:0000259" key="3">
    <source>
        <dbReference type="PROSITE" id="PS50110"/>
    </source>
</evidence>
<dbReference type="AlphaFoldDB" id="A0A0K2GIB5"/>
<evidence type="ECO:0000313" key="4">
    <source>
        <dbReference type="EMBL" id="ALA60357.1"/>
    </source>
</evidence>
<dbReference type="RefSeq" id="WP_145976419.1">
    <property type="nucleotide sequence ID" value="NZ_CP011801.1"/>
</dbReference>